<feature type="transmembrane region" description="Helical" evidence="1">
    <location>
        <begin position="98"/>
        <end position="119"/>
    </location>
</feature>
<reference evidence="3 4" key="1">
    <citation type="submission" date="2019-01" db="EMBL/GenBank/DDBJ databases">
        <title>Chengkuizengella sp. nov., isolated from deep-sea sediment of East Pacific Ocean.</title>
        <authorList>
            <person name="Yang J."/>
            <person name="Lai Q."/>
            <person name="Shao Z."/>
        </authorList>
    </citation>
    <scope>NUCLEOTIDE SEQUENCE [LARGE SCALE GENOMIC DNA]</scope>
    <source>
        <strain evidence="3 4">YPA3-1-1</strain>
    </source>
</reference>
<dbReference type="InterPro" id="IPR038548">
    <property type="entry name" value="SporV_AA_N_sf"/>
</dbReference>
<feature type="transmembrane region" description="Helical" evidence="1">
    <location>
        <begin position="145"/>
        <end position="163"/>
    </location>
</feature>
<feature type="domain" description="Stage V sporulation protein AA" evidence="2">
    <location>
        <begin position="7"/>
        <end position="92"/>
    </location>
</feature>
<sequence length="213" mass="24761">MMNNNQQILYLRLRKCIKLTKGKPIYLGQIAQIIIDPEWEMKLKKLLIKQPTDERNLVIDLMLIVKKVKEVLPDVTIEYFGEPHVFVEFEENKPSPNFILIALVWLLLFVGSGLAIMNFHADVSMEEVHQKIYTFVTGEETDSPLLLQIPYSLGLGIGMILFFNRLFKKKFSEEPSPLELEMFMYKESLNQFQITKQFQKNEKRNGSDDGSVS</sequence>
<proteinExistence type="predicted"/>
<dbReference type="OrthoDB" id="9782754at2"/>
<organism evidence="3 4">
    <name type="scientific">Chengkuizengella marina</name>
    <dbReference type="NCBI Taxonomy" id="2507566"/>
    <lineage>
        <taxon>Bacteria</taxon>
        <taxon>Bacillati</taxon>
        <taxon>Bacillota</taxon>
        <taxon>Bacilli</taxon>
        <taxon>Bacillales</taxon>
        <taxon>Paenibacillaceae</taxon>
        <taxon>Chengkuizengella</taxon>
    </lineage>
</organism>
<dbReference type="EMBL" id="SIJB01000032">
    <property type="protein sequence ID" value="NBI30410.1"/>
    <property type="molecule type" value="Genomic_DNA"/>
</dbReference>
<keyword evidence="1" id="KW-1133">Transmembrane helix</keyword>
<name>A0A6N9Q6J8_9BACL</name>
<dbReference type="AlphaFoldDB" id="A0A6N9Q6J8"/>
<comment type="caution">
    <text evidence="3">The sequence shown here is derived from an EMBL/GenBank/DDBJ whole genome shotgun (WGS) entry which is preliminary data.</text>
</comment>
<evidence type="ECO:0000313" key="3">
    <source>
        <dbReference type="EMBL" id="NBI30410.1"/>
    </source>
</evidence>
<evidence type="ECO:0000259" key="2">
    <source>
        <dbReference type="Pfam" id="PF12164"/>
    </source>
</evidence>
<evidence type="ECO:0000313" key="4">
    <source>
        <dbReference type="Proteomes" id="UP000448943"/>
    </source>
</evidence>
<keyword evidence="1" id="KW-0812">Transmembrane</keyword>
<evidence type="ECO:0000256" key="1">
    <source>
        <dbReference type="SAM" id="Phobius"/>
    </source>
</evidence>
<keyword evidence="4" id="KW-1185">Reference proteome</keyword>
<dbReference type="Pfam" id="PF12164">
    <property type="entry name" value="SporV_AA"/>
    <property type="match status" value="1"/>
</dbReference>
<gene>
    <name evidence="3" type="ORF">ERL59_15785</name>
</gene>
<dbReference type="Gene3D" id="2.60.480.10">
    <property type="entry name" value="eubacterium ventriosum atcc domain"/>
    <property type="match status" value="1"/>
</dbReference>
<keyword evidence="1" id="KW-0472">Membrane</keyword>
<dbReference type="InterPro" id="IPR021997">
    <property type="entry name" value="SporV_AA"/>
</dbReference>
<dbReference type="Proteomes" id="UP000448943">
    <property type="component" value="Unassembled WGS sequence"/>
</dbReference>
<accession>A0A6N9Q6J8</accession>
<protein>
    <submittedName>
        <fullName evidence="3">Stage V sporulation protein AA</fullName>
    </submittedName>
</protein>